<dbReference type="CDD" id="cd06261">
    <property type="entry name" value="TM_PBP2"/>
    <property type="match status" value="1"/>
</dbReference>
<evidence type="ECO:0000313" key="9">
    <source>
        <dbReference type="EMBL" id="TCO85893.1"/>
    </source>
</evidence>
<evidence type="ECO:0000256" key="5">
    <source>
        <dbReference type="ARBA" id="ARBA00022989"/>
    </source>
</evidence>
<dbReference type="Proteomes" id="UP000295711">
    <property type="component" value="Unassembled WGS sequence"/>
</dbReference>
<keyword evidence="6 7" id="KW-0472">Membrane</keyword>
<dbReference type="SUPFAM" id="SSF161098">
    <property type="entry name" value="MetI-like"/>
    <property type="match status" value="1"/>
</dbReference>
<sequence>MTEPVSTYQQAFINNDRRRRRLVAFCQILILVLFVSLWEGTTRLGILNDFIFSSPSRIVKTFVTMAGDGTVFYHIGITLFETFLSFFIVLVAGILLSVLLWWNRSISSVLEPYLITLNSLPKTALAPIFIVWLGNNMKTIIVCAISLAIFGTVINLTTSFTQMDPDKLLLIKTLGGSRKDMLSKVIIPGSVPNIISNMKVNIGLCLVGVIIGEFLSANAGLGYLIVYGSQVFKLDWVLMSIVILCIIATALYALLNLIEKVYLKRHTQ</sequence>
<feature type="domain" description="ABC transmembrane type-1" evidence="8">
    <location>
        <begin position="75"/>
        <end position="255"/>
    </location>
</feature>
<feature type="transmembrane region" description="Helical" evidence="7">
    <location>
        <begin position="139"/>
        <end position="158"/>
    </location>
</feature>
<evidence type="ECO:0000256" key="4">
    <source>
        <dbReference type="ARBA" id="ARBA00022692"/>
    </source>
</evidence>
<accession>A0A4R2LI03</accession>
<dbReference type="PROSITE" id="PS50928">
    <property type="entry name" value="ABC_TM1"/>
    <property type="match status" value="1"/>
</dbReference>
<feature type="transmembrane region" description="Helical" evidence="7">
    <location>
        <begin position="237"/>
        <end position="258"/>
    </location>
</feature>
<dbReference type="OrthoDB" id="9783295at2"/>
<keyword evidence="5 7" id="KW-1133">Transmembrane helix</keyword>
<comment type="caution">
    <text evidence="9">The sequence shown here is derived from an EMBL/GenBank/DDBJ whole genome shotgun (WGS) entry which is preliminary data.</text>
</comment>
<name>A0A4R2LI03_9FIRM</name>
<comment type="similarity">
    <text evidence="7">Belongs to the binding-protein-dependent transport system permease family.</text>
</comment>
<dbReference type="Gene3D" id="1.10.3720.10">
    <property type="entry name" value="MetI-like"/>
    <property type="match status" value="1"/>
</dbReference>
<keyword evidence="4 7" id="KW-0812">Transmembrane</keyword>
<feature type="transmembrane region" description="Helical" evidence="7">
    <location>
        <begin position="113"/>
        <end position="133"/>
    </location>
</feature>
<gene>
    <name evidence="9" type="ORF">EV212_102210</name>
</gene>
<dbReference type="InterPro" id="IPR035906">
    <property type="entry name" value="MetI-like_sf"/>
</dbReference>
<comment type="subcellular location">
    <subcellularLocation>
        <location evidence="1 7">Cell membrane</location>
        <topology evidence="1 7">Multi-pass membrane protein</topology>
    </subcellularLocation>
</comment>
<organism evidence="9 10">
    <name type="scientific">Frisingicoccus caecimuris</name>
    <dbReference type="NCBI Taxonomy" id="1796636"/>
    <lineage>
        <taxon>Bacteria</taxon>
        <taxon>Bacillati</taxon>
        <taxon>Bacillota</taxon>
        <taxon>Clostridia</taxon>
        <taxon>Lachnospirales</taxon>
        <taxon>Lachnospiraceae</taxon>
        <taxon>Frisingicoccus</taxon>
    </lineage>
</organism>
<dbReference type="PANTHER" id="PTHR30151:SF19">
    <property type="entry name" value="ABC TRANSPORTER PERMEASE"/>
    <property type="match status" value="1"/>
</dbReference>
<dbReference type="RefSeq" id="WP_132088845.1">
    <property type="nucleotide sequence ID" value="NZ_JANKAQ010000001.1"/>
</dbReference>
<evidence type="ECO:0000256" key="7">
    <source>
        <dbReference type="RuleBase" id="RU363032"/>
    </source>
</evidence>
<dbReference type="GO" id="GO:0005886">
    <property type="term" value="C:plasma membrane"/>
    <property type="evidence" value="ECO:0007669"/>
    <property type="project" value="UniProtKB-SubCell"/>
</dbReference>
<dbReference type="GO" id="GO:0055085">
    <property type="term" value="P:transmembrane transport"/>
    <property type="evidence" value="ECO:0007669"/>
    <property type="project" value="InterPro"/>
</dbReference>
<evidence type="ECO:0000256" key="3">
    <source>
        <dbReference type="ARBA" id="ARBA00022475"/>
    </source>
</evidence>
<feature type="transmembrane region" description="Helical" evidence="7">
    <location>
        <begin position="202"/>
        <end position="225"/>
    </location>
</feature>
<evidence type="ECO:0000259" key="8">
    <source>
        <dbReference type="PROSITE" id="PS50928"/>
    </source>
</evidence>
<dbReference type="Pfam" id="PF00528">
    <property type="entry name" value="BPD_transp_1"/>
    <property type="match status" value="1"/>
</dbReference>
<keyword evidence="2 7" id="KW-0813">Transport</keyword>
<reference evidence="9 10" key="1">
    <citation type="submission" date="2019-03" db="EMBL/GenBank/DDBJ databases">
        <title>Genomic Encyclopedia of Type Strains, Phase IV (KMG-IV): sequencing the most valuable type-strain genomes for metagenomic binning, comparative biology and taxonomic classification.</title>
        <authorList>
            <person name="Goeker M."/>
        </authorList>
    </citation>
    <scope>NUCLEOTIDE SEQUENCE [LARGE SCALE GENOMIC DNA]</scope>
    <source>
        <strain evidence="9 10">DSM 28559</strain>
    </source>
</reference>
<keyword evidence="3" id="KW-1003">Cell membrane</keyword>
<evidence type="ECO:0000256" key="1">
    <source>
        <dbReference type="ARBA" id="ARBA00004651"/>
    </source>
</evidence>
<evidence type="ECO:0000256" key="2">
    <source>
        <dbReference type="ARBA" id="ARBA00022448"/>
    </source>
</evidence>
<dbReference type="EMBL" id="SLXA01000002">
    <property type="protein sequence ID" value="TCO85893.1"/>
    <property type="molecule type" value="Genomic_DNA"/>
</dbReference>
<feature type="transmembrane region" description="Helical" evidence="7">
    <location>
        <begin position="21"/>
        <end position="38"/>
    </location>
</feature>
<dbReference type="InterPro" id="IPR000515">
    <property type="entry name" value="MetI-like"/>
</dbReference>
<evidence type="ECO:0000313" key="10">
    <source>
        <dbReference type="Proteomes" id="UP000295711"/>
    </source>
</evidence>
<dbReference type="PANTHER" id="PTHR30151">
    <property type="entry name" value="ALKANE SULFONATE ABC TRANSPORTER-RELATED, MEMBRANE SUBUNIT"/>
    <property type="match status" value="1"/>
</dbReference>
<protein>
    <submittedName>
        <fullName evidence="9">NitT/TauT family transport system permease protein</fullName>
    </submittedName>
</protein>
<keyword evidence="10" id="KW-1185">Reference proteome</keyword>
<dbReference type="AlphaFoldDB" id="A0A4R2LI03"/>
<proteinExistence type="inferred from homology"/>
<feature type="transmembrane region" description="Helical" evidence="7">
    <location>
        <begin position="71"/>
        <end position="101"/>
    </location>
</feature>
<evidence type="ECO:0000256" key="6">
    <source>
        <dbReference type="ARBA" id="ARBA00023136"/>
    </source>
</evidence>